<accession>A0A454CN70</accession>
<evidence type="ECO:0000256" key="1">
    <source>
        <dbReference type="SAM" id="Phobius"/>
    </source>
</evidence>
<dbReference type="EMBL" id="AJSR01002796">
    <property type="protein sequence ID" value="EKM27418.1"/>
    <property type="molecule type" value="Genomic_DNA"/>
</dbReference>
<gene>
    <name evidence="2" type="ORF">VCHENC02_0177B</name>
</gene>
<feature type="non-terminal residue" evidence="2">
    <location>
        <position position="1"/>
    </location>
</feature>
<reference evidence="2 3" key="1">
    <citation type="submission" date="2012-10" db="EMBL/GenBank/DDBJ databases">
        <title>Genome sequence of Vibrio Cholerae HENC-02.</title>
        <authorList>
            <person name="Eppinger M."/>
            <person name="Hasan N.A."/>
            <person name="Sengamalay N."/>
            <person name="Hine E."/>
            <person name="Su Q."/>
            <person name="Daugherty S.C."/>
            <person name="Young S."/>
            <person name="Sadzewicz L."/>
            <person name="Tallon L."/>
            <person name="Cebula T.A."/>
            <person name="Ravel J."/>
            <person name="Colwell R.R."/>
        </authorList>
    </citation>
    <scope>NUCLEOTIDE SEQUENCE [LARGE SCALE GENOMIC DNA]</scope>
    <source>
        <strain evidence="2 3">HENC-02</strain>
    </source>
</reference>
<feature type="transmembrane region" description="Helical" evidence="1">
    <location>
        <begin position="12"/>
        <end position="35"/>
    </location>
</feature>
<dbReference type="Proteomes" id="UP000008367">
    <property type="component" value="Unassembled WGS sequence"/>
</dbReference>
<organism evidence="2 3">
    <name type="scientific">Vibrio harveyi</name>
    <name type="common">Beneckea harveyi</name>
    <dbReference type="NCBI Taxonomy" id="669"/>
    <lineage>
        <taxon>Bacteria</taxon>
        <taxon>Pseudomonadati</taxon>
        <taxon>Pseudomonadota</taxon>
        <taxon>Gammaproteobacteria</taxon>
        <taxon>Vibrionales</taxon>
        <taxon>Vibrionaceae</taxon>
        <taxon>Vibrio</taxon>
    </lineage>
</organism>
<name>A0A454CN70_VIBHA</name>
<evidence type="ECO:0000313" key="3">
    <source>
        <dbReference type="Proteomes" id="UP000008367"/>
    </source>
</evidence>
<sequence length="36" mass="3614">IRPLVAIRSRIGVTAANAAVAASLSPASIAATVFFM</sequence>
<protein>
    <submittedName>
        <fullName evidence="2">Uncharacterized protein</fullName>
    </submittedName>
</protein>
<keyword evidence="1" id="KW-1133">Transmembrane helix</keyword>
<keyword evidence="1" id="KW-0812">Transmembrane</keyword>
<proteinExistence type="predicted"/>
<dbReference type="AlphaFoldDB" id="A0A454CN70"/>
<evidence type="ECO:0000313" key="2">
    <source>
        <dbReference type="EMBL" id="EKM27418.1"/>
    </source>
</evidence>
<keyword evidence="1" id="KW-0472">Membrane</keyword>
<comment type="caution">
    <text evidence="2">The sequence shown here is derived from an EMBL/GenBank/DDBJ whole genome shotgun (WGS) entry which is preliminary data.</text>
</comment>